<feature type="region of interest" description="Disordered" evidence="3">
    <location>
        <begin position="1"/>
        <end position="20"/>
    </location>
</feature>
<evidence type="ECO:0000313" key="5">
    <source>
        <dbReference type="EMBL" id="SDD99805.1"/>
    </source>
</evidence>
<evidence type="ECO:0000313" key="6">
    <source>
        <dbReference type="Proteomes" id="UP000199417"/>
    </source>
</evidence>
<dbReference type="PRINTS" id="PR00455">
    <property type="entry name" value="HTHTETR"/>
</dbReference>
<sequence>MTGPATTGTRSGRRPGSPATRDHILAVARSRFAEQGFDQTSVRSIAAAAEVDPSLVHHYFRSKRELFLAAVAIPVDPEVVLATVLDAPTDELGERLLRVVLSLWDSPQGEALLAAFRTALTGESVGLIRTFITEVVLSQIAGRVDQPPGSAPLRTGMVATQMSGIVLSRYLLRIDPIATLPADRLVALAGPVLQHYLTGDLDG</sequence>
<dbReference type="Gene3D" id="1.10.10.60">
    <property type="entry name" value="Homeodomain-like"/>
    <property type="match status" value="1"/>
</dbReference>
<dbReference type="RefSeq" id="WP_072845679.1">
    <property type="nucleotide sequence ID" value="NZ_FNAB01000008.1"/>
</dbReference>
<dbReference type="GO" id="GO:0003700">
    <property type="term" value="F:DNA-binding transcription factor activity"/>
    <property type="evidence" value="ECO:0007669"/>
    <property type="project" value="TreeGrafter"/>
</dbReference>
<dbReference type="SUPFAM" id="SSF46689">
    <property type="entry name" value="Homeodomain-like"/>
    <property type="match status" value="1"/>
</dbReference>
<dbReference type="AlphaFoldDB" id="A0A1G6ZD33"/>
<dbReference type="InterPro" id="IPR036271">
    <property type="entry name" value="Tet_transcr_reg_TetR-rel_C_sf"/>
</dbReference>
<dbReference type="InterPro" id="IPR050109">
    <property type="entry name" value="HTH-type_TetR-like_transc_reg"/>
</dbReference>
<accession>A0A1G6ZD33</accession>
<dbReference type="PROSITE" id="PS50977">
    <property type="entry name" value="HTH_TETR_2"/>
    <property type="match status" value="1"/>
</dbReference>
<dbReference type="SUPFAM" id="SSF48498">
    <property type="entry name" value="Tetracyclin repressor-like, C-terminal domain"/>
    <property type="match status" value="1"/>
</dbReference>
<evidence type="ECO:0000256" key="2">
    <source>
        <dbReference type="PROSITE-ProRule" id="PRU00335"/>
    </source>
</evidence>
<evidence type="ECO:0000259" key="4">
    <source>
        <dbReference type="PROSITE" id="PS50977"/>
    </source>
</evidence>
<dbReference type="Proteomes" id="UP000199417">
    <property type="component" value="Unassembled WGS sequence"/>
</dbReference>
<organism evidence="5 6">
    <name type="scientific">Rhodococcus tukisamuensis</name>
    <dbReference type="NCBI Taxonomy" id="168276"/>
    <lineage>
        <taxon>Bacteria</taxon>
        <taxon>Bacillati</taxon>
        <taxon>Actinomycetota</taxon>
        <taxon>Actinomycetes</taxon>
        <taxon>Mycobacteriales</taxon>
        <taxon>Nocardiaceae</taxon>
        <taxon>Rhodococcus</taxon>
    </lineage>
</organism>
<keyword evidence="6" id="KW-1185">Reference proteome</keyword>
<dbReference type="Pfam" id="PF00440">
    <property type="entry name" value="TetR_N"/>
    <property type="match status" value="1"/>
</dbReference>
<keyword evidence="1 2" id="KW-0238">DNA-binding</keyword>
<dbReference type="Gene3D" id="1.10.357.10">
    <property type="entry name" value="Tetracycline Repressor, domain 2"/>
    <property type="match status" value="1"/>
</dbReference>
<protein>
    <submittedName>
        <fullName evidence="5">DNA-binding transcriptional regulator, AcrR family</fullName>
    </submittedName>
</protein>
<evidence type="ECO:0000256" key="3">
    <source>
        <dbReference type="SAM" id="MobiDB-lite"/>
    </source>
</evidence>
<proteinExistence type="predicted"/>
<feature type="DNA-binding region" description="H-T-H motif" evidence="2">
    <location>
        <begin position="41"/>
        <end position="60"/>
    </location>
</feature>
<dbReference type="GO" id="GO:0000976">
    <property type="term" value="F:transcription cis-regulatory region binding"/>
    <property type="evidence" value="ECO:0007669"/>
    <property type="project" value="TreeGrafter"/>
</dbReference>
<feature type="compositionally biased region" description="Polar residues" evidence="3">
    <location>
        <begin position="1"/>
        <end position="10"/>
    </location>
</feature>
<dbReference type="EMBL" id="FNAB01000008">
    <property type="protein sequence ID" value="SDD99805.1"/>
    <property type="molecule type" value="Genomic_DNA"/>
</dbReference>
<dbReference type="PANTHER" id="PTHR30055">
    <property type="entry name" value="HTH-TYPE TRANSCRIPTIONAL REGULATOR RUTR"/>
    <property type="match status" value="1"/>
</dbReference>
<name>A0A1G6ZD33_9NOCA</name>
<dbReference type="InterPro" id="IPR009057">
    <property type="entry name" value="Homeodomain-like_sf"/>
</dbReference>
<dbReference type="Pfam" id="PF17920">
    <property type="entry name" value="TetR_C_16"/>
    <property type="match status" value="1"/>
</dbReference>
<dbReference type="PANTHER" id="PTHR30055:SF235">
    <property type="entry name" value="TRANSCRIPTIONAL REGULATORY PROTEIN"/>
    <property type="match status" value="1"/>
</dbReference>
<dbReference type="InterPro" id="IPR001647">
    <property type="entry name" value="HTH_TetR"/>
</dbReference>
<dbReference type="STRING" id="168276.SAMN05444580_108174"/>
<dbReference type="InterPro" id="IPR041678">
    <property type="entry name" value="TetR_C_16"/>
</dbReference>
<reference evidence="5 6" key="1">
    <citation type="submission" date="2016-10" db="EMBL/GenBank/DDBJ databases">
        <authorList>
            <person name="de Groot N.N."/>
        </authorList>
    </citation>
    <scope>NUCLEOTIDE SEQUENCE [LARGE SCALE GENOMIC DNA]</scope>
    <source>
        <strain evidence="5 6">JCM 11308</strain>
    </source>
</reference>
<feature type="domain" description="HTH tetR-type" evidence="4">
    <location>
        <begin position="18"/>
        <end position="78"/>
    </location>
</feature>
<evidence type="ECO:0000256" key="1">
    <source>
        <dbReference type="ARBA" id="ARBA00023125"/>
    </source>
</evidence>
<gene>
    <name evidence="5" type="ORF">SAMN05444580_108174</name>
</gene>